<evidence type="ECO:0000313" key="2">
    <source>
        <dbReference type="EMBL" id="RXR15963.1"/>
    </source>
</evidence>
<reference evidence="3" key="1">
    <citation type="submission" date="2019-01" db="EMBL/GenBank/DDBJ databases">
        <title>Cytophagaceae bacterium strain CAR-16.</title>
        <authorList>
            <person name="Chen W.-M."/>
        </authorList>
    </citation>
    <scope>NUCLEOTIDE SEQUENCE [LARGE SCALE GENOMIC DNA]</scope>
    <source>
        <strain evidence="3">LLJ-11</strain>
    </source>
</reference>
<keyword evidence="3" id="KW-1185">Reference proteome</keyword>
<sequence>MEEITNIFKLHFYRNDELHVIDAITRNECERELLSVIKIVCSDLEIDVNILSEIPEEGGFTEIWQFLGKHSGQLSLLIAIIALIYSRIPVENSKLTELQIENLELDNEIKKEELKQLRQKADAKTVEKDTLIKLVEHFEDDFKINWHKSNFYRKLISEKDITSVSFTGLDSNNNTTIPEKIVEREQFSSFVINTSEFPPLIDEEATIDIISPVLKSGNFHWKGYYNKQIISFQMKDLDFKGSVLNLEVDFNTATSIKCVLQQNRRIDDTGKVYITLNKVITVLEVNTSNNTYETNQGKKYKKQRKENPIQLKMDI</sequence>
<accession>A0A4Q1K0D7</accession>
<name>A0A4Q1K0D7_9FLAO</name>
<protein>
    <submittedName>
        <fullName evidence="2">Uncharacterized protein</fullName>
    </submittedName>
</protein>
<comment type="caution">
    <text evidence="2">The sequence shown here is derived from an EMBL/GenBank/DDBJ whole genome shotgun (WGS) entry which is preliminary data.</text>
</comment>
<dbReference type="OrthoDB" id="1091280at2"/>
<dbReference type="EMBL" id="SBKO01000007">
    <property type="protein sequence ID" value="RXR15963.1"/>
    <property type="molecule type" value="Genomic_DNA"/>
</dbReference>
<organism evidence="2 3">
    <name type="scientific">Flavobacterium amnicola</name>
    <dbReference type="NCBI Taxonomy" id="2506422"/>
    <lineage>
        <taxon>Bacteria</taxon>
        <taxon>Pseudomonadati</taxon>
        <taxon>Bacteroidota</taxon>
        <taxon>Flavobacteriia</taxon>
        <taxon>Flavobacteriales</taxon>
        <taxon>Flavobacteriaceae</taxon>
        <taxon>Flavobacterium</taxon>
    </lineage>
</organism>
<dbReference type="AlphaFoldDB" id="A0A4Q1K0D7"/>
<proteinExistence type="predicted"/>
<dbReference type="Proteomes" id="UP000290283">
    <property type="component" value="Unassembled WGS sequence"/>
</dbReference>
<gene>
    <name evidence="2" type="ORF">EQG63_12040</name>
</gene>
<dbReference type="RefSeq" id="WP_129436630.1">
    <property type="nucleotide sequence ID" value="NZ_SBKO01000007.1"/>
</dbReference>
<feature type="coiled-coil region" evidence="1">
    <location>
        <begin position="93"/>
        <end position="127"/>
    </location>
</feature>
<keyword evidence="1" id="KW-0175">Coiled coil</keyword>
<evidence type="ECO:0000256" key="1">
    <source>
        <dbReference type="SAM" id="Coils"/>
    </source>
</evidence>
<evidence type="ECO:0000313" key="3">
    <source>
        <dbReference type="Proteomes" id="UP000290283"/>
    </source>
</evidence>